<keyword evidence="3 4" id="KW-0479">Metal-binding</keyword>
<keyword evidence="3 4" id="KW-0408">Iron</keyword>
<comment type="caution">
    <text evidence="5">The sequence shown here is derived from an EMBL/GenBank/DDBJ whole genome shotgun (WGS) entry which is preliminary data.</text>
</comment>
<dbReference type="PANTHER" id="PTHR24305:SF166">
    <property type="entry name" value="CYTOCHROME P450 12A4, MITOCHONDRIAL-RELATED"/>
    <property type="match status" value="1"/>
</dbReference>
<keyword evidence="6" id="KW-1185">Reference proteome</keyword>
<dbReference type="Pfam" id="PF00067">
    <property type="entry name" value="p450"/>
    <property type="match status" value="1"/>
</dbReference>
<dbReference type="InterPro" id="IPR001128">
    <property type="entry name" value="Cyt_P450"/>
</dbReference>
<protein>
    <submittedName>
        <fullName evidence="5">Cytochrome P450</fullName>
    </submittedName>
</protein>
<dbReference type="InterPro" id="IPR017972">
    <property type="entry name" value="Cyt_P450_CS"/>
</dbReference>
<dbReference type="GO" id="GO:0005506">
    <property type="term" value="F:iron ion binding"/>
    <property type="evidence" value="ECO:0007669"/>
    <property type="project" value="InterPro"/>
</dbReference>
<accession>A0A4V1RUU1</accession>
<feature type="binding site" description="axial binding residue" evidence="3">
    <location>
        <position position="397"/>
    </location>
    <ligand>
        <name>heme</name>
        <dbReference type="ChEBI" id="CHEBI:30413"/>
    </ligand>
    <ligandPart>
        <name>Fe</name>
        <dbReference type="ChEBI" id="CHEBI:18248"/>
    </ligandPart>
</feature>
<dbReference type="EMBL" id="QYBB01000008">
    <property type="protein sequence ID" value="RYC32334.1"/>
    <property type="molecule type" value="Genomic_DNA"/>
</dbReference>
<dbReference type="PRINTS" id="PR00463">
    <property type="entry name" value="EP450I"/>
</dbReference>
<dbReference type="PRINTS" id="PR00385">
    <property type="entry name" value="P450"/>
</dbReference>
<dbReference type="PROSITE" id="PS00086">
    <property type="entry name" value="CYTOCHROME_P450"/>
    <property type="match status" value="1"/>
</dbReference>
<dbReference type="Gene3D" id="1.10.630.10">
    <property type="entry name" value="Cytochrome P450"/>
    <property type="match status" value="1"/>
</dbReference>
<evidence type="ECO:0000256" key="2">
    <source>
        <dbReference type="ARBA" id="ARBA00010617"/>
    </source>
</evidence>
<keyword evidence="4" id="KW-0560">Oxidoreductase</keyword>
<dbReference type="Proteomes" id="UP000290759">
    <property type="component" value="Unassembled WGS sequence"/>
</dbReference>
<reference evidence="5 6" key="1">
    <citation type="submission" date="2018-12" db="EMBL/GenBank/DDBJ databases">
        <authorList>
            <person name="Grouzdev D.S."/>
            <person name="Krutkina M.S."/>
        </authorList>
    </citation>
    <scope>NUCLEOTIDE SEQUENCE [LARGE SCALE GENOMIC DNA]</scope>
    <source>
        <strain evidence="5 6">RmlP026</strain>
    </source>
</reference>
<dbReference type="GO" id="GO:0004497">
    <property type="term" value="F:monooxygenase activity"/>
    <property type="evidence" value="ECO:0007669"/>
    <property type="project" value="UniProtKB-KW"/>
</dbReference>
<dbReference type="OrthoDB" id="9764248at2"/>
<sequence length="458" mass="49663">MDVAPAPGPVARRPLAGARDVVRAFNNLVEAWPEDVYREPVVAGRLLGRPVTYVVDPECIRTLLVDEADKLVRDDAMTRALAPILGTGLLTSDGPAWRTQRRAAAPAFRPDRVAASIPAIADAARATLRRWEEAPRQGVVDLQSEMMRTAFDIVVGTMLGGDAGLDPARFGRALDGYLKHTNWKIAYGVLGAPAWLPHPGSARAAKASRDLRGMAARVVAGRRDRRDGCDVLGALLSAVAPDTGLPLSDRELVDNLLTFVVAGHETTALVLAWTLRLIAEHPGVQRRMLDEIAGVPSPVDDPGAVDRLVFCRQVVCEAMRLYPPAALLVRRAAVDLKVGGLRIPAGGSLHIPIYALHRHRRLWNDPETFDPDRFAPDRQRLRHRFAFLPFGGGPRVCIGMGMAITECLVILAGLLPRFGFGPLEGAPLPRAHLRVTLRPIGGMPVRVEARRAQPRVGG</sequence>
<reference evidence="5 6" key="2">
    <citation type="submission" date="2019-02" db="EMBL/GenBank/DDBJ databases">
        <title>'Lichenibacterium ramalinii' gen. nov. sp. nov., 'Lichenibacterium minor' gen. nov. sp. nov.</title>
        <authorList>
            <person name="Pankratov T."/>
        </authorList>
    </citation>
    <scope>NUCLEOTIDE SEQUENCE [LARGE SCALE GENOMIC DNA]</scope>
    <source>
        <strain evidence="5 6">RmlP026</strain>
    </source>
</reference>
<evidence type="ECO:0000256" key="3">
    <source>
        <dbReference type="PIRSR" id="PIRSR602401-1"/>
    </source>
</evidence>
<name>A0A4V1RUU1_9HYPH</name>
<keyword evidence="3 4" id="KW-0349">Heme</keyword>
<proteinExistence type="inferred from homology"/>
<evidence type="ECO:0000313" key="5">
    <source>
        <dbReference type="EMBL" id="RYC32334.1"/>
    </source>
</evidence>
<dbReference type="GO" id="GO:0020037">
    <property type="term" value="F:heme binding"/>
    <property type="evidence" value="ECO:0007669"/>
    <property type="project" value="InterPro"/>
</dbReference>
<dbReference type="GO" id="GO:0016705">
    <property type="term" value="F:oxidoreductase activity, acting on paired donors, with incorporation or reduction of molecular oxygen"/>
    <property type="evidence" value="ECO:0007669"/>
    <property type="project" value="InterPro"/>
</dbReference>
<dbReference type="InterPro" id="IPR002401">
    <property type="entry name" value="Cyt_P450_E_grp-I"/>
</dbReference>
<gene>
    <name evidence="5" type="ORF">D3273_09305</name>
</gene>
<evidence type="ECO:0000256" key="4">
    <source>
        <dbReference type="RuleBase" id="RU000461"/>
    </source>
</evidence>
<dbReference type="InterPro" id="IPR050121">
    <property type="entry name" value="Cytochrome_P450_monoxygenase"/>
</dbReference>
<dbReference type="AlphaFoldDB" id="A0A4V1RUU1"/>
<organism evidence="5 6">
    <name type="scientific">Lichenibacterium minor</name>
    <dbReference type="NCBI Taxonomy" id="2316528"/>
    <lineage>
        <taxon>Bacteria</taxon>
        <taxon>Pseudomonadati</taxon>
        <taxon>Pseudomonadota</taxon>
        <taxon>Alphaproteobacteria</taxon>
        <taxon>Hyphomicrobiales</taxon>
        <taxon>Lichenihabitantaceae</taxon>
        <taxon>Lichenibacterium</taxon>
    </lineage>
</organism>
<keyword evidence="4" id="KW-0503">Monooxygenase</keyword>
<evidence type="ECO:0000256" key="1">
    <source>
        <dbReference type="ARBA" id="ARBA00001971"/>
    </source>
</evidence>
<dbReference type="PANTHER" id="PTHR24305">
    <property type="entry name" value="CYTOCHROME P450"/>
    <property type="match status" value="1"/>
</dbReference>
<dbReference type="InterPro" id="IPR036396">
    <property type="entry name" value="Cyt_P450_sf"/>
</dbReference>
<comment type="cofactor">
    <cofactor evidence="1 3">
        <name>heme</name>
        <dbReference type="ChEBI" id="CHEBI:30413"/>
    </cofactor>
</comment>
<comment type="similarity">
    <text evidence="2 4">Belongs to the cytochrome P450 family.</text>
</comment>
<evidence type="ECO:0000313" key="6">
    <source>
        <dbReference type="Proteomes" id="UP000290759"/>
    </source>
</evidence>
<dbReference type="SUPFAM" id="SSF48264">
    <property type="entry name" value="Cytochrome P450"/>
    <property type="match status" value="1"/>
</dbReference>